<dbReference type="InterPro" id="IPR000847">
    <property type="entry name" value="LysR_HTH_N"/>
</dbReference>
<dbReference type="PANTHER" id="PTHR30126">
    <property type="entry name" value="HTH-TYPE TRANSCRIPTIONAL REGULATOR"/>
    <property type="match status" value="1"/>
</dbReference>
<accession>A0ABS6BS44</accession>
<gene>
    <name evidence="6" type="ORF">KPL37_08320</name>
</gene>
<evidence type="ECO:0000313" key="7">
    <source>
        <dbReference type="Proteomes" id="UP000776252"/>
    </source>
</evidence>
<dbReference type="Pfam" id="PF00126">
    <property type="entry name" value="HTH_1"/>
    <property type="match status" value="1"/>
</dbReference>
<name>A0ABS6BS44_9CLOT</name>
<evidence type="ECO:0000256" key="4">
    <source>
        <dbReference type="ARBA" id="ARBA00023163"/>
    </source>
</evidence>
<dbReference type="InterPro" id="IPR005119">
    <property type="entry name" value="LysR_subst-bd"/>
</dbReference>
<reference evidence="6 7" key="1">
    <citation type="submission" date="2021-06" db="EMBL/GenBank/DDBJ databases">
        <title>Clostridia strains as spoilage organisms.</title>
        <authorList>
            <person name="Wambui J."/>
            <person name="Stephan R."/>
            <person name="Stevens M.J.A."/>
        </authorList>
    </citation>
    <scope>NUCLEOTIDE SEQUENCE [LARGE SCALE GENOMIC DNA]</scope>
    <source>
        <strain evidence="6 7">DSM 14204</strain>
    </source>
</reference>
<dbReference type="Pfam" id="PF03466">
    <property type="entry name" value="LysR_substrate"/>
    <property type="match status" value="1"/>
</dbReference>
<keyword evidence="2" id="KW-0805">Transcription regulation</keyword>
<dbReference type="RefSeq" id="WP_216147838.1">
    <property type="nucleotide sequence ID" value="NZ_JAHLDV010000013.1"/>
</dbReference>
<dbReference type="PROSITE" id="PS50931">
    <property type="entry name" value="HTH_LYSR"/>
    <property type="match status" value="1"/>
</dbReference>
<comment type="similarity">
    <text evidence="1">Belongs to the LysR transcriptional regulatory family.</text>
</comment>
<keyword evidence="4" id="KW-0804">Transcription</keyword>
<comment type="caution">
    <text evidence="6">The sequence shown here is derived from an EMBL/GenBank/DDBJ whole genome shotgun (WGS) entry which is preliminary data.</text>
</comment>
<evidence type="ECO:0000313" key="6">
    <source>
        <dbReference type="EMBL" id="MBU3159753.1"/>
    </source>
</evidence>
<evidence type="ECO:0000256" key="3">
    <source>
        <dbReference type="ARBA" id="ARBA00023125"/>
    </source>
</evidence>
<dbReference type="Proteomes" id="UP000776252">
    <property type="component" value="Unassembled WGS sequence"/>
</dbReference>
<dbReference type="EMBL" id="JAHLDV010000013">
    <property type="protein sequence ID" value="MBU3159753.1"/>
    <property type="molecule type" value="Genomic_DNA"/>
</dbReference>
<sequence>MIEELKTFIAVVDKKSFTKAANTINISQPSVSLHIKILEKKFNTKLIERSNKQRNILITQTGEILYKKAKQIISLIDDTKDELNNYHNSTSGTLKIGASMTIGEFLLPSILGEFIKEFPNIKLEVAIENTHNIYEKFKNYDIDIALTEGSVPAHNYTSKNFYKDTMVIVTPNSFTYDKNIGLKPTLSNQTWMHREEGSGTGEYLNIFLNTEGILPKNFIILGSNYAIKEAVKNNLGVTFISSLVVDDAATNNELKIIATETKYNRFFSYLVHEKNLSKIATLFVEKLEKFSCRNIKN</sequence>
<proteinExistence type="inferred from homology"/>
<protein>
    <submittedName>
        <fullName evidence="6">LysR family transcriptional regulator</fullName>
    </submittedName>
</protein>
<evidence type="ECO:0000259" key="5">
    <source>
        <dbReference type="PROSITE" id="PS50931"/>
    </source>
</evidence>
<organism evidence="6 7">
    <name type="scientific">Clostridium frigoris</name>
    <dbReference type="NCBI Taxonomy" id="205327"/>
    <lineage>
        <taxon>Bacteria</taxon>
        <taxon>Bacillati</taxon>
        <taxon>Bacillota</taxon>
        <taxon>Clostridia</taxon>
        <taxon>Eubacteriales</taxon>
        <taxon>Clostridiaceae</taxon>
        <taxon>Clostridium</taxon>
    </lineage>
</organism>
<evidence type="ECO:0000256" key="2">
    <source>
        <dbReference type="ARBA" id="ARBA00023015"/>
    </source>
</evidence>
<evidence type="ECO:0000256" key="1">
    <source>
        <dbReference type="ARBA" id="ARBA00009437"/>
    </source>
</evidence>
<keyword evidence="7" id="KW-1185">Reference proteome</keyword>
<feature type="domain" description="HTH lysR-type" evidence="5">
    <location>
        <begin position="1"/>
        <end position="57"/>
    </location>
</feature>
<dbReference type="PANTHER" id="PTHR30126:SF39">
    <property type="entry name" value="HTH-TYPE TRANSCRIPTIONAL REGULATOR CYSL"/>
    <property type="match status" value="1"/>
</dbReference>
<keyword evidence="3" id="KW-0238">DNA-binding</keyword>